<protein>
    <submittedName>
        <fullName evidence="1">Uncharacterized protein</fullName>
    </submittedName>
</protein>
<dbReference type="EMBL" id="CM011679">
    <property type="protein sequence ID" value="TMS18137.1"/>
    <property type="molecule type" value="Genomic_DNA"/>
</dbReference>
<keyword evidence="2" id="KW-1185">Reference proteome</keyword>
<dbReference type="Proteomes" id="UP000793456">
    <property type="component" value="Chromosome VI"/>
</dbReference>
<organism evidence="1 2">
    <name type="scientific">Larimichthys crocea</name>
    <name type="common">Large yellow croaker</name>
    <name type="synonym">Pseudosciaena crocea</name>
    <dbReference type="NCBI Taxonomy" id="215358"/>
    <lineage>
        <taxon>Eukaryota</taxon>
        <taxon>Metazoa</taxon>
        <taxon>Chordata</taxon>
        <taxon>Craniata</taxon>
        <taxon>Vertebrata</taxon>
        <taxon>Euteleostomi</taxon>
        <taxon>Actinopterygii</taxon>
        <taxon>Neopterygii</taxon>
        <taxon>Teleostei</taxon>
        <taxon>Neoteleostei</taxon>
        <taxon>Acanthomorphata</taxon>
        <taxon>Eupercaria</taxon>
        <taxon>Sciaenidae</taxon>
        <taxon>Larimichthys</taxon>
    </lineage>
</organism>
<gene>
    <name evidence="1" type="ORF">E3U43_010463</name>
</gene>
<sequence length="158" mass="17742">MIELYVENMMDISDYALHPSPGRESILIHLRQPFSKDFQNLSAKISRRTLDGAKVTLKQVEQTDSVLVKNLHPGTTPDLLTLYFENKGGGNVKVKEVTMLSEGTAKVSFVSYDSVDSVLDHPHKLEGADLVVKPYFDFLQPAQSFNIASLCSWRPRCE</sequence>
<accession>A0ACD3RFL7</accession>
<comment type="caution">
    <text evidence="1">The sequence shown here is derived from an EMBL/GenBank/DDBJ whole genome shotgun (WGS) entry which is preliminary data.</text>
</comment>
<evidence type="ECO:0000313" key="2">
    <source>
        <dbReference type="Proteomes" id="UP000793456"/>
    </source>
</evidence>
<name>A0ACD3RFL7_LARCR</name>
<evidence type="ECO:0000313" key="1">
    <source>
        <dbReference type="EMBL" id="TMS18137.1"/>
    </source>
</evidence>
<proteinExistence type="predicted"/>
<reference evidence="1" key="1">
    <citation type="submission" date="2018-11" db="EMBL/GenBank/DDBJ databases">
        <title>The sequence and de novo assembly of Larimichthys crocea genome using PacBio and Hi-C technologies.</title>
        <authorList>
            <person name="Xu P."/>
            <person name="Chen B."/>
            <person name="Zhou Z."/>
            <person name="Ke Q."/>
            <person name="Wu Y."/>
            <person name="Bai H."/>
            <person name="Pu F."/>
        </authorList>
    </citation>
    <scope>NUCLEOTIDE SEQUENCE</scope>
    <source>
        <tissue evidence="1">Muscle</tissue>
    </source>
</reference>